<feature type="compositionally biased region" description="Polar residues" evidence="1">
    <location>
        <begin position="488"/>
        <end position="507"/>
    </location>
</feature>
<evidence type="ECO:0000256" key="1">
    <source>
        <dbReference type="SAM" id="MobiDB-lite"/>
    </source>
</evidence>
<feature type="compositionally biased region" description="Low complexity" evidence="1">
    <location>
        <begin position="906"/>
        <end position="923"/>
    </location>
</feature>
<feature type="compositionally biased region" description="Polar residues" evidence="1">
    <location>
        <begin position="572"/>
        <end position="591"/>
    </location>
</feature>
<feature type="compositionally biased region" description="Pro residues" evidence="1">
    <location>
        <begin position="172"/>
        <end position="187"/>
    </location>
</feature>
<dbReference type="EMBL" id="JAAAJB010000121">
    <property type="protein sequence ID" value="KAG0265181.1"/>
    <property type="molecule type" value="Genomic_DNA"/>
</dbReference>
<feature type="compositionally biased region" description="Polar residues" evidence="1">
    <location>
        <begin position="846"/>
        <end position="868"/>
    </location>
</feature>
<feature type="region of interest" description="Disordered" evidence="1">
    <location>
        <begin position="443"/>
        <end position="712"/>
    </location>
</feature>
<dbReference type="Proteomes" id="UP000807716">
    <property type="component" value="Unassembled WGS sequence"/>
</dbReference>
<feature type="region of interest" description="Disordered" evidence="1">
    <location>
        <begin position="729"/>
        <end position="766"/>
    </location>
</feature>
<feature type="region of interest" description="Disordered" evidence="1">
    <location>
        <begin position="970"/>
        <end position="1024"/>
    </location>
</feature>
<name>A0A9P6QFM0_9FUNG</name>
<comment type="caution">
    <text evidence="2">The sequence shown here is derived from an EMBL/GenBank/DDBJ whole genome shotgun (WGS) entry which is preliminary data.</text>
</comment>
<feature type="compositionally biased region" description="Polar residues" evidence="1">
    <location>
        <begin position="401"/>
        <end position="410"/>
    </location>
</feature>
<feature type="compositionally biased region" description="Polar residues" evidence="1">
    <location>
        <begin position="598"/>
        <end position="618"/>
    </location>
</feature>
<feature type="compositionally biased region" description="Low complexity" evidence="1">
    <location>
        <begin position="782"/>
        <end position="804"/>
    </location>
</feature>
<feature type="compositionally biased region" description="Basic and acidic residues" evidence="1">
    <location>
        <begin position="344"/>
        <end position="355"/>
    </location>
</feature>
<feature type="compositionally biased region" description="Basic and acidic residues" evidence="1">
    <location>
        <begin position="653"/>
        <end position="673"/>
    </location>
</feature>
<feature type="compositionally biased region" description="Low complexity" evidence="1">
    <location>
        <begin position="990"/>
        <end position="1009"/>
    </location>
</feature>
<protein>
    <submittedName>
        <fullName evidence="2">Uncharacterized protein</fullName>
    </submittedName>
</protein>
<sequence>MSQESYLTARLSLTPDRAVDHDMAEMNNTGFDNLVAGQDNDKHATNVDTTSLLGSVWNLFKDVKDLAAREIDRFMEQLPYSNNQKLPDDKDQVLQPKKDRSKIMLGHGPPSITSKRLGAAFSDRHWSRLVDEELRAQTNDLTPASRVRAPRAGSVPLPREHRSLQESYTPSSQPPSAPESPAIPPIRPMSEIPSTPSSTSMKRKKHVNVTGPLSKSSALEPRRAAKINRRQGSSGTNPTGSRLQHTSTLPKRASHRHTGLDSEGWGSSTSTPGGYEEDSESSFSSDVEDDYRKERESSVAQSIASLADLMNLSDSQSGSGGSRYPVLSHRRSQSEHLSRRRSRRVSDRHRPWARTDDDDDTGDSEGRRTMRRPRSALDIYSSADPLRTFIPSRPSTPQPRPASQLSFQTSQPPPHPTTEDHDKLNKLQEELAVIKAQLATLVSAQQEDSRRLSWPSYAMPTSLIPPPPPPPPPPAPPAGLSAAKKWSIPNSVAQSMQDVLKELSSSQHRLRKTNSPYLARTQPDTPVTSTTVSSSSSPAVVENPASSISLKQKAVLNSSALKARRSEARSAAGQTQEPPQPHRTMSSTLTSVAVPASHIQSAPTQPSGRNSSSDSPGASFQLWARRTTSQATPSAIITPSLSSSSSSSSASVSERESPNDSLKHTLSRSEKISGGKKTKKQNSPSAQQSYGVLTPSLTPSTSSSSSSVLPTEVTPIMEEETEHMDLSVDDHHDYHPSLSSASTDFITGSAAKTKRKKSVGGGGGAGEAGMSTSLFSLLLNNTGSGSGSSSSRVSATTTPGSSARGSGGGGDRSAKASNAGALRILTPSTLDRSGSSRTARAKVAKSSPSPLLTPTGARTKSLSSTASPLVNGRAVASAAAVTPSTPTGAAAGGALTPTGFKRPRPARSGSSSSSSSSAVAAAATLQRASTNPTHLSSAAVSSSPAQVHKAKKKQHLLWTKLDGHTKDDRVASATAAVPTDPQRKQVTFASTTTPSTSSRSSSSSSSSPSLHEVETSHKHERERKWFLELDNDSWRVNS</sequence>
<feature type="compositionally biased region" description="Low complexity" evidence="1">
    <location>
        <begin position="936"/>
        <end position="945"/>
    </location>
</feature>
<feature type="compositionally biased region" description="Low complexity" evidence="1">
    <location>
        <begin position="632"/>
        <end position="652"/>
    </location>
</feature>
<feature type="compositionally biased region" description="Polar residues" evidence="1">
    <location>
        <begin position="230"/>
        <end position="249"/>
    </location>
</feature>
<feature type="compositionally biased region" description="Polar residues" evidence="1">
    <location>
        <begin position="826"/>
        <end position="838"/>
    </location>
</feature>
<dbReference type="OrthoDB" id="2448760at2759"/>
<feature type="compositionally biased region" description="Polar residues" evidence="1">
    <location>
        <begin position="926"/>
        <end position="935"/>
    </location>
</feature>
<feature type="region of interest" description="Disordered" evidence="1">
    <location>
        <begin position="140"/>
        <end position="426"/>
    </location>
</feature>
<feature type="compositionally biased region" description="Pro residues" evidence="1">
    <location>
        <begin position="463"/>
        <end position="477"/>
    </location>
</feature>
<feature type="region of interest" description="Disordered" evidence="1">
    <location>
        <begin position="782"/>
        <end position="868"/>
    </location>
</feature>
<feature type="compositionally biased region" description="Polar residues" evidence="1">
    <location>
        <begin position="737"/>
        <end position="746"/>
    </location>
</feature>
<feature type="region of interest" description="Disordered" evidence="1">
    <location>
        <begin position="880"/>
        <end position="953"/>
    </location>
</feature>
<gene>
    <name evidence="2" type="ORF">DFQ27_000777</name>
</gene>
<keyword evidence="3" id="KW-1185">Reference proteome</keyword>
<proteinExistence type="predicted"/>
<evidence type="ECO:0000313" key="2">
    <source>
        <dbReference type="EMBL" id="KAG0265181.1"/>
    </source>
</evidence>
<feature type="compositionally biased region" description="Low complexity" evidence="1">
    <location>
        <begin position="692"/>
        <end position="712"/>
    </location>
</feature>
<feature type="compositionally biased region" description="Basic and acidic residues" evidence="1">
    <location>
        <begin position="1011"/>
        <end position="1024"/>
    </location>
</feature>
<reference evidence="2" key="1">
    <citation type="journal article" date="2020" name="Fungal Divers.">
        <title>Resolving the Mortierellaceae phylogeny through synthesis of multi-gene phylogenetics and phylogenomics.</title>
        <authorList>
            <person name="Vandepol N."/>
            <person name="Liber J."/>
            <person name="Desiro A."/>
            <person name="Na H."/>
            <person name="Kennedy M."/>
            <person name="Barry K."/>
            <person name="Grigoriev I.V."/>
            <person name="Miller A.N."/>
            <person name="O'Donnell K."/>
            <person name="Stajich J.E."/>
            <person name="Bonito G."/>
        </authorList>
    </citation>
    <scope>NUCLEOTIDE SEQUENCE</scope>
    <source>
        <strain evidence="2">BC1065</strain>
    </source>
</reference>
<accession>A0A9P6QFM0</accession>
<feature type="compositionally biased region" description="Low complexity" evidence="1">
    <location>
        <begin position="880"/>
        <end position="899"/>
    </location>
</feature>
<organism evidence="2 3">
    <name type="scientific">Actinomortierella ambigua</name>
    <dbReference type="NCBI Taxonomy" id="1343610"/>
    <lineage>
        <taxon>Eukaryota</taxon>
        <taxon>Fungi</taxon>
        <taxon>Fungi incertae sedis</taxon>
        <taxon>Mucoromycota</taxon>
        <taxon>Mortierellomycotina</taxon>
        <taxon>Mortierellomycetes</taxon>
        <taxon>Mortierellales</taxon>
        <taxon>Mortierellaceae</taxon>
        <taxon>Actinomortierella</taxon>
    </lineage>
</organism>
<dbReference type="AlphaFoldDB" id="A0A9P6QFM0"/>
<feature type="compositionally biased region" description="Polar residues" evidence="1">
    <location>
        <begin position="681"/>
        <end position="691"/>
    </location>
</feature>
<evidence type="ECO:0000313" key="3">
    <source>
        <dbReference type="Proteomes" id="UP000807716"/>
    </source>
</evidence>
<feature type="compositionally biased region" description="Basic and acidic residues" evidence="1">
    <location>
        <begin position="417"/>
        <end position="426"/>
    </location>
</feature>
<feature type="compositionally biased region" description="Low complexity" evidence="1">
    <location>
        <begin position="523"/>
        <end position="547"/>
    </location>
</feature>